<name>A0A5P2FZ49_9BACT</name>
<evidence type="ECO:0000313" key="2">
    <source>
        <dbReference type="Proteomes" id="UP000292424"/>
    </source>
</evidence>
<proteinExistence type="predicted"/>
<dbReference type="EMBL" id="CP044016">
    <property type="protein sequence ID" value="QES88824.1"/>
    <property type="molecule type" value="Genomic_DNA"/>
</dbReference>
<keyword evidence="2" id="KW-1185">Reference proteome</keyword>
<dbReference type="Proteomes" id="UP000292424">
    <property type="component" value="Chromosome"/>
</dbReference>
<organism evidence="1 2">
    <name type="scientific">Rhizosphaericola mali</name>
    <dbReference type="NCBI Taxonomy" id="2545455"/>
    <lineage>
        <taxon>Bacteria</taxon>
        <taxon>Pseudomonadati</taxon>
        <taxon>Bacteroidota</taxon>
        <taxon>Chitinophagia</taxon>
        <taxon>Chitinophagales</taxon>
        <taxon>Chitinophagaceae</taxon>
        <taxon>Rhizosphaericola</taxon>
    </lineage>
</organism>
<evidence type="ECO:0000313" key="1">
    <source>
        <dbReference type="EMBL" id="QES88824.1"/>
    </source>
</evidence>
<accession>A0A5P2FZ49</accession>
<gene>
    <name evidence="1" type="ORF">E0W69_009215</name>
</gene>
<dbReference type="KEGG" id="arac:E0W69_009215"/>
<dbReference type="AlphaFoldDB" id="A0A5P2FZ49"/>
<protein>
    <submittedName>
        <fullName evidence="1">Uncharacterized protein</fullName>
    </submittedName>
</protein>
<reference evidence="1 2" key="1">
    <citation type="submission" date="2019-09" db="EMBL/GenBank/DDBJ databases">
        <title>Complete genome sequence of Arachidicoccus sp. B3-10 isolated from apple orchard soil.</title>
        <authorList>
            <person name="Kim H.S."/>
            <person name="Han K.-I."/>
            <person name="Suh M.K."/>
            <person name="Lee K.C."/>
            <person name="Eom M.K."/>
            <person name="Kim J.-S."/>
            <person name="Kang S.W."/>
            <person name="Sin Y."/>
            <person name="Lee J.-S."/>
        </authorList>
    </citation>
    <scope>NUCLEOTIDE SEQUENCE [LARGE SCALE GENOMIC DNA]</scope>
    <source>
        <strain evidence="1 2">B3-10</strain>
    </source>
</reference>
<dbReference type="RefSeq" id="WP_131329772.1">
    <property type="nucleotide sequence ID" value="NZ_CP044016.1"/>
</dbReference>
<sequence length="74" mass="8967">MHKKQIKKAIKELERDINTSFLYQLPQIELRLQSITSMTMAKRMYWSRLKCLKLNVKIAKIYTKYNHPKKVGIW</sequence>